<dbReference type="Proteomes" id="UP000516305">
    <property type="component" value="Chromosome"/>
</dbReference>
<dbReference type="EMBL" id="CP060139">
    <property type="protein sequence ID" value="QNR25027.1"/>
    <property type="molecule type" value="Genomic_DNA"/>
</dbReference>
<dbReference type="AlphaFoldDB" id="A0A7H0VH29"/>
<gene>
    <name evidence="1" type="ORF">H4K34_04050</name>
</gene>
<organism evidence="1 2">
    <name type="scientific">Croceimicrobium hydrocarbonivorans</name>
    <dbReference type="NCBI Taxonomy" id="2761580"/>
    <lineage>
        <taxon>Bacteria</taxon>
        <taxon>Pseudomonadati</taxon>
        <taxon>Bacteroidota</taxon>
        <taxon>Flavobacteriia</taxon>
        <taxon>Flavobacteriales</taxon>
        <taxon>Owenweeksiaceae</taxon>
        <taxon>Croceimicrobium</taxon>
    </lineage>
</organism>
<name>A0A7H0VH29_9FLAO</name>
<evidence type="ECO:0000313" key="1">
    <source>
        <dbReference type="EMBL" id="QNR25027.1"/>
    </source>
</evidence>
<evidence type="ECO:0000313" key="2">
    <source>
        <dbReference type="Proteomes" id="UP000516305"/>
    </source>
</evidence>
<sequence length="159" mass="18984">MMKPNFKNLIEFKRPLSEFPLQWRFKDPDFDQLAPDLLAQLIPLEEEAALFLWSEINQFQFYKGRSLDPQLFKEYDQLQATDSKAQEIQMWLDKRRIPGNQLIALSWEATEAMLLPWAIFVEHYACFWYPSSDDLTIFDLKLSWVLDWSHFGLLSFGRK</sequence>
<protein>
    <submittedName>
        <fullName evidence="1">Uncharacterized protein</fullName>
    </submittedName>
</protein>
<dbReference type="RefSeq" id="WP_210759552.1">
    <property type="nucleotide sequence ID" value="NZ_CP060139.1"/>
</dbReference>
<proteinExistence type="predicted"/>
<keyword evidence="2" id="KW-1185">Reference proteome</keyword>
<reference evidence="1 2" key="1">
    <citation type="submission" date="2020-08" db="EMBL/GenBank/DDBJ databases">
        <title>Croceimicrobium hydrocarbonivorans gen. nov., sp. nov., a novel marine bacterium isolated from a bacterial consortium that degrades polyethylene terephthalate.</title>
        <authorList>
            <person name="Liu R."/>
        </authorList>
    </citation>
    <scope>NUCLEOTIDE SEQUENCE [LARGE SCALE GENOMIC DNA]</scope>
    <source>
        <strain evidence="1 2">A20-9</strain>
    </source>
</reference>
<dbReference type="KEGG" id="chyd:H4K34_04050"/>
<accession>A0A7H0VH29</accession>